<evidence type="ECO:0000313" key="2">
    <source>
        <dbReference type="Proteomes" id="UP000567067"/>
    </source>
</evidence>
<name>A0A7W3SQ99_9BACL</name>
<dbReference type="AlphaFoldDB" id="A0A7W3SQ99"/>
<dbReference type="EMBL" id="JACJIP010000003">
    <property type="protein sequence ID" value="MBA9084270.1"/>
    <property type="molecule type" value="Genomic_DNA"/>
</dbReference>
<evidence type="ECO:0000313" key="1">
    <source>
        <dbReference type="EMBL" id="MBA9084270.1"/>
    </source>
</evidence>
<dbReference type="GO" id="GO:0006352">
    <property type="term" value="P:DNA-templated transcription initiation"/>
    <property type="evidence" value="ECO:0007669"/>
    <property type="project" value="InterPro"/>
</dbReference>
<dbReference type="GO" id="GO:0003700">
    <property type="term" value="F:DNA-binding transcription factor activity"/>
    <property type="evidence" value="ECO:0007669"/>
    <property type="project" value="InterPro"/>
</dbReference>
<dbReference type="Gene3D" id="1.10.1740.10">
    <property type="match status" value="1"/>
</dbReference>
<keyword evidence="2" id="KW-1185">Reference proteome</keyword>
<dbReference type="Proteomes" id="UP000567067">
    <property type="component" value="Unassembled WGS sequence"/>
</dbReference>
<protein>
    <submittedName>
        <fullName evidence="1">DNA-directed RNA polymerase specialized sigma24 family protein</fullName>
    </submittedName>
</protein>
<keyword evidence="1" id="KW-0804">Transcription</keyword>
<organism evidence="1 2">
    <name type="scientific">Fontibacillus solani</name>
    <dbReference type="NCBI Taxonomy" id="1572857"/>
    <lineage>
        <taxon>Bacteria</taxon>
        <taxon>Bacillati</taxon>
        <taxon>Bacillota</taxon>
        <taxon>Bacilli</taxon>
        <taxon>Bacillales</taxon>
        <taxon>Paenibacillaceae</taxon>
        <taxon>Fontibacillus</taxon>
    </lineage>
</organism>
<comment type="caution">
    <text evidence="1">The sequence shown here is derived from an EMBL/GenBank/DDBJ whole genome shotgun (WGS) entry which is preliminary data.</text>
</comment>
<dbReference type="GO" id="GO:0000428">
    <property type="term" value="C:DNA-directed RNA polymerase complex"/>
    <property type="evidence" value="ECO:0007669"/>
    <property type="project" value="UniProtKB-KW"/>
</dbReference>
<proteinExistence type="predicted"/>
<gene>
    <name evidence="1" type="ORF">FHR92_000724</name>
</gene>
<reference evidence="1 2" key="1">
    <citation type="submission" date="2020-08" db="EMBL/GenBank/DDBJ databases">
        <title>Genomic Encyclopedia of Type Strains, Phase III (KMG-III): the genomes of soil and plant-associated and newly described type strains.</title>
        <authorList>
            <person name="Whitman W."/>
        </authorList>
    </citation>
    <scope>NUCLEOTIDE SEQUENCE [LARGE SCALE GENOMIC DNA]</scope>
    <source>
        <strain evidence="1 2">CECT 8693</strain>
    </source>
</reference>
<accession>A0A7W3SQ99</accession>
<keyword evidence="1" id="KW-0240">DNA-directed RNA polymerase</keyword>
<dbReference type="InterPro" id="IPR013325">
    <property type="entry name" value="RNA_pol_sigma_r2"/>
</dbReference>
<sequence length="85" mass="10042">MGVVAIDAANKEFFTDLYLQYYHLMKKIAFGICREYSVVDDLVNEAFINIFNKTAVIKPLKNYQRTIKELLILYQQLKMFRLISN</sequence>
<dbReference type="SUPFAM" id="SSF88946">
    <property type="entry name" value="Sigma2 domain of RNA polymerase sigma factors"/>
    <property type="match status" value="1"/>
</dbReference>